<proteinExistence type="predicted"/>
<evidence type="ECO:0000313" key="2">
    <source>
        <dbReference type="Proteomes" id="UP001596317"/>
    </source>
</evidence>
<gene>
    <name evidence="1" type="ORF">ACFP90_27900</name>
</gene>
<dbReference type="RefSeq" id="WP_224609905.1">
    <property type="nucleotide sequence ID" value="NZ_JAIQXV010000012.1"/>
</dbReference>
<evidence type="ECO:0000313" key="1">
    <source>
        <dbReference type="EMBL" id="MFC6663820.1"/>
    </source>
</evidence>
<name>A0ABW1ZVC0_9DEIO</name>
<organism evidence="1 2">
    <name type="scientific">Deinococcus multiflagellatus</name>
    <dbReference type="NCBI Taxonomy" id="1656887"/>
    <lineage>
        <taxon>Bacteria</taxon>
        <taxon>Thermotogati</taxon>
        <taxon>Deinococcota</taxon>
        <taxon>Deinococci</taxon>
        <taxon>Deinococcales</taxon>
        <taxon>Deinococcaceae</taxon>
        <taxon>Deinococcus</taxon>
    </lineage>
</organism>
<comment type="caution">
    <text evidence="1">The sequence shown here is derived from an EMBL/GenBank/DDBJ whole genome shotgun (WGS) entry which is preliminary data.</text>
</comment>
<dbReference type="Proteomes" id="UP001596317">
    <property type="component" value="Unassembled WGS sequence"/>
</dbReference>
<reference evidence="2" key="1">
    <citation type="journal article" date="2019" name="Int. J. Syst. Evol. Microbiol.">
        <title>The Global Catalogue of Microorganisms (GCM) 10K type strain sequencing project: providing services to taxonomists for standard genome sequencing and annotation.</title>
        <authorList>
            <consortium name="The Broad Institute Genomics Platform"/>
            <consortium name="The Broad Institute Genome Sequencing Center for Infectious Disease"/>
            <person name="Wu L."/>
            <person name="Ma J."/>
        </authorList>
    </citation>
    <scope>NUCLEOTIDE SEQUENCE [LARGE SCALE GENOMIC DNA]</scope>
    <source>
        <strain evidence="2">CCUG 63830</strain>
    </source>
</reference>
<protein>
    <submittedName>
        <fullName evidence="1">Uncharacterized protein</fullName>
    </submittedName>
</protein>
<accession>A0ABW1ZVC0</accession>
<dbReference type="EMBL" id="JBHSWB010000004">
    <property type="protein sequence ID" value="MFC6663820.1"/>
    <property type="molecule type" value="Genomic_DNA"/>
</dbReference>
<sequence>MLTGPVTSLQLATAQTQCLGRRVHWQPSPVEAEALWAAWPHLETSPGQGGVQVAIAEATCLPFHRAAARLRTLRLLTPLLAALRALPWTHAVLTADLGPSLHQAHHEDLLAEVAESHGIERALLSPEAYQQALLALDLPVLTDGMYEAVALSSEWPQTAPPGCPDWLWADLLQVRQGLAGFPASPDVHSMFYPAVLVTAHDRLAELHSELLGYGEVTLTHHETRQLVRQSRRAQAVWTQLTALEQRCAWTS</sequence>
<keyword evidence="2" id="KW-1185">Reference proteome</keyword>